<dbReference type="AlphaFoldDB" id="A0A2U0TZ11"/>
<sequence>MLAMFCVHVHAHEVWSVDRCMRYAVAHSHGVRQQQLALDDNESDRMRAWGAFLPSVEAGVGGQFNFGRTIDPETNTYTNVNTFYNNYSLSASLPLFDGMRRYHALRLAKVNTLLGRQALRAKQDETAMQVYKAYVNVCYGRGALAIATDKRDESAELLRRTRLMERVGTKGGADVAQMEATLAADECEVTRCQNSLSNATLALKSAMNYPADSTLTLDTLGVKPIATPIASAADIYARAKAVNPTLRQAEYGVAAARQSLAIARGALLPTLSVGGGLGTTYFKNLHQSGGASLGDQLRNNMGKYVYATLSIPLFNRLATVSSIRRERNSLRKARERLDYERSELRRLVTEAWTDLQDAWAEQAKTRSVVVADSIAARVSVRKYEEGIASPLDVRATAVALARSRARYLQSQLNCMYRQRILNYYQGDALWTDL</sequence>
<protein>
    <submittedName>
        <fullName evidence="9">Outer membrane protein</fullName>
    </submittedName>
</protein>
<name>A0A2U0TZ11_9BACT</name>
<comment type="subcellular location">
    <subcellularLocation>
        <location evidence="1">Cell outer membrane</location>
    </subcellularLocation>
</comment>
<keyword evidence="5" id="KW-0812">Transmembrane</keyword>
<dbReference type="Proteomes" id="UP000245870">
    <property type="component" value="Unassembled WGS sequence"/>
</dbReference>
<evidence type="ECO:0000256" key="1">
    <source>
        <dbReference type="ARBA" id="ARBA00004442"/>
    </source>
</evidence>
<evidence type="ECO:0000256" key="2">
    <source>
        <dbReference type="ARBA" id="ARBA00007613"/>
    </source>
</evidence>
<evidence type="ECO:0000313" key="10">
    <source>
        <dbReference type="Proteomes" id="UP000245870"/>
    </source>
</evidence>
<dbReference type="Pfam" id="PF02321">
    <property type="entry name" value="OEP"/>
    <property type="match status" value="2"/>
</dbReference>
<dbReference type="PANTHER" id="PTHR30026:SF20">
    <property type="entry name" value="OUTER MEMBRANE PROTEIN TOLC"/>
    <property type="match status" value="1"/>
</dbReference>
<dbReference type="GO" id="GO:0015288">
    <property type="term" value="F:porin activity"/>
    <property type="evidence" value="ECO:0007669"/>
    <property type="project" value="TreeGrafter"/>
</dbReference>
<evidence type="ECO:0000256" key="6">
    <source>
        <dbReference type="ARBA" id="ARBA00023136"/>
    </source>
</evidence>
<dbReference type="PANTHER" id="PTHR30026">
    <property type="entry name" value="OUTER MEMBRANE PROTEIN TOLC"/>
    <property type="match status" value="1"/>
</dbReference>
<evidence type="ECO:0000256" key="7">
    <source>
        <dbReference type="ARBA" id="ARBA00023237"/>
    </source>
</evidence>
<feature type="coiled-coil region" evidence="8">
    <location>
        <begin position="323"/>
        <end position="350"/>
    </location>
</feature>
<evidence type="ECO:0000313" key="9">
    <source>
        <dbReference type="EMBL" id="PVX48827.1"/>
    </source>
</evidence>
<dbReference type="GO" id="GO:0015562">
    <property type="term" value="F:efflux transmembrane transporter activity"/>
    <property type="evidence" value="ECO:0007669"/>
    <property type="project" value="InterPro"/>
</dbReference>
<keyword evidence="10" id="KW-1185">Reference proteome</keyword>
<gene>
    <name evidence="9" type="ORF">C7379_12321</name>
</gene>
<dbReference type="EMBL" id="QENY01000023">
    <property type="protein sequence ID" value="PVX48827.1"/>
    <property type="molecule type" value="Genomic_DNA"/>
</dbReference>
<evidence type="ECO:0000256" key="3">
    <source>
        <dbReference type="ARBA" id="ARBA00022448"/>
    </source>
</evidence>
<evidence type="ECO:0000256" key="4">
    <source>
        <dbReference type="ARBA" id="ARBA00022452"/>
    </source>
</evidence>
<keyword evidence="8" id="KW-0175">Coiled coil</keyword>
<keyword evidence="7" id="KW-0998">Cell outer membrane</keyword>
<proteinExistence type="inferred from homology"/>
<comment type="caution">
    <text evidence="9">The sequence shown here is derived from an EMBL/GenBank/DDBJ whole genome shotgun (WGS) entry which is preliminary data.</text>
</comment>
<keyword evidence="4" id="KW-1134">Transmembrane beta strand</keyword>
<dbReference type="InterPro" id="IPR051906">
    <property type="entry name" value="TolC-like"/>
</dbReference>
<reference evidence="9 10" key="1">
    <citation type="submission" date="2018-05" db="EMBL/GenBank/DDBJ databases">
        <title>Genomic Encyclopedia of Type Strains, Phase IV (KMG-IV): sequencing the most valuable type-strain genomes for metagenomic binning, comparative biology and taxonomic classification.</title>
        <authorList>
            <person name="Goeker M."/>
        </authorList>
    </citation>
    <scope>NUCLEOTIDE SEQUENCE [LARGE SCALE GENOMIC DNA]</scope>
    <source>
        <strain evidence="9 10">DSM 100333</strain>
    </source>
</reference>
<keyword evidence="3" id="KW-0813">Transport</keyword>
<dbReference type="GO" id="GO:0009279">
    <property type="term" value="C:cell outer membrane"/>
    <property type="evidence" value="ECO:0007669"/>
    <property type="project" value="UniProtKB-SubCell"/>
</dbReference>
<dbReference type="GO" id="GO:1990281">
    <property type="term" value="C:efflux pump complex"/>
    <property type="evidence" value="ECO:0007669"/>
    <property type="project" value="TreeGrafter"/>
</dbReference>
<evidence type="ECO:0000256" key="5">
    <source>
        <dbReference type="ARBA" id="ARBA00022692"/>
    </source>
</evidence>
<accession>A0A2U0TZ11</accession>
<organism evidence="9 10">
    <name type="scientific">Hallella colorans</name>
    <dbReference type="NCBI Taxonomy" id="1703337"/>
    <lineage>
        <taxon>Bacteria</taxon>
        <taxon>Pseudomonadati</taxon>
        <taxon>Bacteroidota</taxon>
        <taxon>Bacteroidia</taxon>
        <taxon>Bacteroidales</taxon>
        <taxon>Prevotellaceae</taxon>
        <taxon>Hallella</taxon>
    </lineage>
</organism>
<keyword evidence="6" id="KW-0472">Membrane</keyword>
<evidence type="ECO:0000256" key="8">
    <source>
        <dbReference type="SAM" id="Coils"/>
    </source>
</evidence>
<dbReference type="InterPro" id="IPR003423">
    <property type="entry name" value="OMP_efflux"/>
</dbReference>
<dbReference type="SUPFAM" id="SSF56954">
    <property type="entry name" value="Outer membrane efflux proteins (OEP)"/>
    <property type="match status" value="1"/>
</dbReference>
<comment type="similarity">
    <text evidence="2">Belongs to the outer membrane factor (OMF) (TC 1.B.17) family.</text>
</comment>
<dbReference type="Gene3D" id="1.20.1600.10">
    <property type="entry name" value="Outer membrane efflux proteins (OEP)"/>
    <property type="match status" value="1"/>
</dbReference>